<dbReference type="SUPFAM" id="SSF47616">
    <property type="entry name" value="GST C-terminal domain-like"/>
    <property type="match status" value="1"/>
</dbReference>
<protein>
    <recommendedName>
        <fullName evidence="6">Ganglioside-induced differentiation-associated protein 1</fullName>
    </recommendedName>
</protein>
<evidence type="ECO:0000259" key="3">
    <source>
        <dbReference type="PROSITE" id="PS50405"/>
    </source>
</evidence>
<evidence type="ECO:0000259" key="2">
    <source>
        <dbReference type="PROSITE" id="PS50404"/>
    </source>
</evidence>
<dbReference type="InterPro" id="IPR036249">
    <property type="entry name" value="Thioredoxin-like_sf"/>
</dbReference>
<dbReference type="PANTHER" id="PTHR44188:SF1">
    <property type="entry name" value="GDAP1, ISOFORM A"/>
    <property type="match status" value="1"/>
</dbReference>
<dbReference type="Gene3D" id="1.20.1050.10">
    <property type="match status" value="1"/>
</dbReference>
<dbReference type="InterPro" id="IPR004046">
    <property type="entry name" value="GST_C"/>
</dbReference>
<dbReference type="InterPro" id="IPR004045">
    <property type="entry name" value="Glutathione_S-Trfase_N"/>
</dbReference>
<dbReference type="PROSITE" id="PS50405">
    <property type="entry name" value="GST_CTER"/>
    <property type="match status" value="1"/>
</dbReference>
<dbReference type="GO" id="GO:0006626">
    <property type="term" value="P:protein targeting to mitochondrion"/>
    <property type="evidence" value="ECO:0007669"/>
    <property type="project" value="TreeGrafter"/>
</dbReference>
<sequence length="319" mass="36975">MSDKSGQFKKPEFYDGLVLYFHPYSYYSQKVLLALHEKQIEFTPYVIDVSNGEQFASWFLNLNPKGEVPVLQDGCFIIPDSAHIIGYLENKYSKGKQRRLIPTDTSSKEFQKIRFYQRTLKRIPIGAISLGSFIHEDLNLNPKPPFIGPIRKTCLETNEKVNRILKTCANQNDVNSGSLFKKVEFQEKRREIISDRVAYQKLLDALETVLRYIENDLKNNSREKWLCSDELSIADITLGLMLHRLYSLGFEDYFWTNGKMPYLENYFQNFKSRESFQKSVPTTMSIWKDILRKVPSNYKFGAGVLGMALFAATALAHRV</sequence>
<dbReference type="GO" id="GO:0008053">
    <property type="term" value="P:mitochondrial fusion"/>
    <property type="evidence" value="ECO:0007669"/>
    <property type="project" value="TreeGrafter"/>
</dbReference>
<dbReference type="OrthoDB" id="249703at2759"/>
<dbReference type="Gene3D" id="3.40.30.10">
    <property type="entry name" value="Glutaredoxin"/>
    <property type="match status" value="1"/>
</dbReference>
<dbReference type="CDD" id="cd00570">
    <property type="entry name" value="GST_N_family"/>
    <property type="match status" value="1"/>
</dbReference>
<name>A0A7R8ULV7_HERIL</name>
<dbReference type="Pfam" id="PF00043">
    <property type="entry name" value="GST_C"/>
    <property type="match status" value="1"/>
</dbReference>
<evidence type="ECO:0000313" key="5">
    <source>
        <dbReference type="Proteomes" id="UP000594454"/>
    </source>
</evidence>
<dbReference type="FunFam" id="3.40.30.10:FF:000394">
    <property type="entry name" value="Gdap1, isoform B"/>
    <property type="match status" value="1"/>
</dbReference>
<dbReference type="EMBL" id="LR899010">
    <property type="protein sequence ID" value="CAD7083263.1"/>
    <property type="molecule type" value="Genomic_DNA"/>
</dbReference>
<dbReference type="SUPFAM" id="SSF52833">
    <property type="entry name" value="Thioredoxin-like"/>
    <property type="match status" value="1"/>
</dbReference>
<dbReference type="InterPro" id="IPR010987">
    <property type="entry name" value="Glutathione-S-Trfase_C-like"/>
</dbReference>
<comment type="similarity">
    <text evidence="1">Belongs to the GST superfamily.</text>
</comment>
<dbReference type="Proteomes" id="UP000594454">
    <property type="component" value="Chromosome 2"/>
</dbReference>
<proteinExistence type="inferred from homology"/>
<dbReference type="OMA" id="LKTWCFV"/>
<evidence type="ECO:0008006" key="6">
    <source>
        <dbReference type="Google" id="ProtNLM"/>
    </source>
</evidence>
<feature type="domain" description="GST C-terminal" evidence="3">
    <location>
        <begin position="157"/>
        <end position="296"/>
    </location>
</feature>
<gene>
    <name evidence="4" type="ORF">HERILL_LOCUS6235</name>
</gene>
<dbReference type="GO" id="GO:0000266">
    <property type="term" value="P:mitochondrial fission"/>
    <property type="evidence" value="ECO:0007669"/>
    <property type="project" value="TreeGrafter"/>
</dbReference>
<dbReference type="InParanoid" id="A0A7R8ULV7"/>
<dbReference type="AlphaFoldDB" id="A0A7R8ULV7"/>
<feature type="domain" description="GST N-terminal" evidence="2">
    <location>
        <begin position="15"/>
        <end position="96"/>
    </location>
</feature>
<evidence type="ECO:0000313" key="4">
    <source>
        <dbReference type="EMBL" id="CAD7083263.1"/>
    </source>
</evidence>
<dbReference type="PANTHER" id="PTHR44188">
    <property type="entry name" value="GDAP1, ISOFORM A"/>
    <property type="match status" value="1"/>
</dbReference>
<dbReference type="SMR" id="A0A7R8ULV7"/>
<organism evidence="4 5">
    <name type="scientific">Hermetia illucens</name>
    <name type="common">Black soldier fly</name>
    <dbReference type="NCBI Taxonomy" id="343691"/>
    <lineage>
        <taxon>Eukaryota</taxon>
        <taxon>Metazoa</taxon>
        <taxon>Ecdysozoa</taxon>
        <taxon>Arthropoda</taxon>
        <taxon>Hexapoda</taxon>
        <taxon>Insecta</taxon>
        <taxon>Pterygota</taxon>
        <taxon>Neoptera</taxon>
        <taxon>Endopterygota</taxon>
        <taxon>Diptera</taxon>
        <taxon>Brachycera</taxon>
        <taxon>Stratiomyomorpha</taxon>
        <taxon>Stratiomyidae</taxon>
        <taxon>Hermetiinae</taxon>
        <taxon>Hermetia</taxon>
    </lineage>
</organism>
<dbReference type="GO" id="GO:0005741">
    <property type="term" value="C:mitochondrial outer membrane"/>
    <property type="evidence" value="ECO:0007669"/>
    <property type="project" value="TreeGrafter"/>
</dbReference>
<reference evidence="4 5" key="1">
    <citation type="submission" date="2020-11" db="EMBL/GenBank/DDBJ databases">
        <authorList>
            <person name="Wallbank WR R."/>
            <person name="Pardo Diaz C."/>
            <person name="Kozak K."/>
            <person name="Martin S."/>
            <person name="Jiggins C."/>
            <person name="Moest M."/>
            <person name="Warren A I."/>
            <person name="Generalovic N T."/>
            <person name="Byers J.R.P. K."/>
            <person name="Montejo-Kovacevich G."/>
            <person name="Yen C E."/>
        </authorList>
    </citation>
    <scope>NUCLEOTIDE SEQUENCE [LARGE SCALE GENOMIC DNA]</scope>
</reference>
<dbReference type="Pfam" id="PF13409">
    <property type="entry name" value="GST_N_2"/>
    <property type="match status" value="1"/>
</dbReference>
<dbReference type="InterPro" id="IPR036282">
    <property type="entry name" value="Glutathione-S-Trfase_C_sf"/>
</dbReference>
<dbReference type="PROSITE" id="PS50404">
    <property type="entry name" value="GST_NTER"/>
    <property type="match status" value="1"/>
</dbReference>
<accession>A0A7R8ULV7</accession>
<dbReference type="FunCoup" id="A0A7R8ULV7">
    <property type="interactions" value="288"/>
</dbReference>
<keyword evidence="5" id="KW-1185">Reference proteome</keyword>
<evidence type="ECO:0000256" key="1">
    <source>
        <dbReference type="ARBA" id="ARBA00007409"/>
    </source>
</evidence>